<comment type="caution">
    <text evidence="1">The sequence shown here is derived from an EMBL/GenBank/DDBJ whole genome shotgun (WGS) entry which is preliminary data.</text>
</comment>
<dbReference type="Pfam" id="PF01019">
    <property type="entry name" value="G_glu_transpept"/>
    <property type="match status" value="1"/>
</dbReference>
<dbReference type="GO" id="GO:0005886">
    <property type="term" value="C:plasma membrane"/>
    <property type="evidence" value="ECO:0007669"/>
    <property type="project" value="TreeGrafter"/>
</dbReference>
<evidence type="ECO:0000313" key="2">
    <source>
        <dbReference type="Proteomes" id="UP000886885"/>
    </source>
</evidence>
<sequence>MLWKLSNIMRERERERKPRWGFQLSNILDKQVTLVATWGFQPAIKLARDGFVVASYPAFAIAKSVKKTTNDPDLEQVFAPNAKLLKAGDKCFSEDVREAGGILTMEDLKNYKVDIMDSLAANILGYNVYGMPLPSSGTHGLSLAGYVFSLALLYLCQSSISSVKSSNIPAVLMKRPLALKD</sequence>
<name>A0A8X7ZQ99_POPTO</name>
<keyword evidence="2" id="KW-1185">Reference proteome</keyword>
<evidence type="ECO:0000313" key="1">
    <source>
        <dbReference type="EMBL" id="KAG6772052.1"/>
    </source>
</evidence>
<proteinExistence type="predicted"/>
<dbReference type="Proteomes" id="UP000886885">
    <property type="component" value="Chromosome 6A"/>
</dbReference>
<organism evidence="1 2">
    <name type="scientific">Populus tomentosa</name>
    <name type="common">Chinese white poplar</name>
    <dbReference type="NCBI Taxonomy" id="118781"/>
    <lineage>
        <taxon>Eukaryota</taxon>
        <taxon>Viridiplantae</taxon>
        <taxon>Streptophyta</taxon>
        <taxon>Embryophyta</taxon>
        <taxon>Tracheophyta</taxon>
        <taxon>Spermatophyta</taxon>
        <taxon>Magnoliopsida</taxon>
        <taxon>eudicotyledons</taxon>
        <taxon>Gunneridae</taxon>
        <taxon>Pentapetalae</taxon>
        <taxon>rosids</taxon>
        <taxon>fabids</taxon>
        <taxon>Malpighiales</taxon>
        <taxon>Salicaceae</taxon>
        <taxon>Saliceae</taxon>
        <taxon>Populus</taxon>
    </lineage>
</organism>
<dbReference type="GO" id="GO:0006751">
    <property type="term" value="P:glutathione catabolic process"/>
    <property type="evidence" value="ECO:0007669"/>
    <property type="project" value="InterPro"/>
</dbReference>
<dbReference type="OrthoDB" id="2015213at2759"/>
<gene>
    <name evidence="1" type="ORF">POTOM_023448</name>
</gene>
<dbReference type="EMBL" id="JAAWWB010000011">
    <property type="protein sequence ID" value="KAG6772052.1"/>
    <property type="molecule type" value="Genomic_DNA"/>
</dbReference>
<dbReference type="GO" id="GO:0036374">
    <property type="term" value="F:glutathione hydrolase activity"/>
    <property type="evidence" value="ECO:0007669"/>
    <property type="project" value="InterPro"/>
</dbReference>
<dbReference type="PANTHER" id="PTHR11686:SF9">
    <property type="entry name" value="RE13973P"/>
    <property type="match status" value="1"/>
</dbReference>
<accession>A0A8X7ZQ99</accession>
<dbReference type="InterPro" id="IPR000101">
    <property type="entry name" value="GGT_peptidase"/>
</dbReference>
<protein>
    <submittedName>
        <fullName evidence="1">Uncharacterized protein</fullName>
    </submittedName>
</protein>
<reference evidence="1" key="1">
    <citation type="journal article" date="2020" name="bioRxiv">
        <title>Hybrid origin of Populus tomentosa Carr. identified through genome sequencing and phylogenomic analysis.</title>
        <authorList>
            <person name="An X."/>
            <person name="Gao K."/>
            <person name="Chen Z."/>
            <person name="Li J."/>
            <person name="Yang X."/>
            <person name="Yang X."/>
            <person name="Zhou J."/>
            <person name="Guo T."/>
            <person name="Zhao T."/>
            <person name="Huang S."/>
            <person name="Miao D."/>
            <person name="Khan W.U."/>
            <person name="Rao P."/>
            <person name="Ye M."/>
            <person name="Lei B."/>
            <person name="Liao W."/>
            <person name="Wang J."/>
            <person name="Ji L."/>
            <person name="Li Y."/>
            <person name="Guo B."/>
            <person name="Mustafa N.S."/>
            <person name="Li S."/>
            <person name="Yun Q."/>
            <person name="Keller S.R."/>
            <person name="Mao J."/>
            <person name="Zhang R."/>
            <person name="Strauss S.H."/>
        </authorList>
    </citation>
    <scope>NUCLEOTIDE SEQUENCE</scope>
    <source>
        <strain evidence="1">GM15</strain>
        <tissue evidence="1">Leaf</tissue>
    </source>
</reference>
<dbReference type="AlphaFoldDB" id="A0A8X7ZQ99"/>
<dbReference type="PANTHER" id="PTHR11686">
    <property type="entry name" value="GAMMA GLUTAMYL TRANSPEPTIDASE"/>
    <property type="match status" value="1"/>
</dbReference>